<comment type="similarity">
    <text evidence="1">Belongs to the shikimate kinase family.</text>
</comment>
<keyword evidence="3" id="KW-0057">Aromatic amino acid biosynthesis</keyword>
<protein>
    <submittedName>
        <fullName evidence="5">Uncharacterized protein</fullName>
    </submittedName>
</protein>
<dbReference type="Gene3D" id="3.40.50.300">
    <property type="entry name" value="P-loop containing nucleotide triphosphate hydrolases"/>
    <property type="match status" value="1"/>
</dbReference>
<dbReference type="SUPFAM" id="SSF49764">
    <property type="entry name" value="HSP20-like chaperones"/>
    <property type="match status" value="1"/>
</dbReference>
<reference evidence="5 6" key="1">
    <citation type="submission" date="2014-11" db="EMBL/GenBank/DDBJ databases">
        <authorList>
            <person name="Zhu J."/>
            <person name="Qi W."/>
            <person name="Song R."/>
        </authorList>
    </citation>
    <scope>NUCLEOTIDE SEQUENCE [LARGE SCALE GENOMIC DNA]</scope>
</reference>
<accession>A0A0G4EYU5</accession>
<dbReference type="InParanoid" id="A0A0G4EYU5"/>
<dbReference type="VEuPathDB" id="CryptoDB:Vbra_13977"/>
<evidence type="ECO:0000256" key="2">
    <source>
        <dbReference type="ARBA" id="ARBA00022605"/>
    </source>
</evidence>
<feature type="compositionally biased region" description="Basic and acidic residues" evidence="4">
    <location>
        <begin position="16"/>
        <end position="39"/>
    </location>
</feature>
<dbReference type="OrthoDB" id="197068at2759"/>
<organism evidence="5 6">
    <name type="scientific">Vitrella brassicaformis (strain CCMP3155)</name>
    <dbReference type="NCBI Taxonomy" id="1169540"/>
    <lineage>
        <taxon>Eukaryota</taxon>
        <taxon>Sar</taxon>
        <taxon>Alveolata</taxon>
        <taxon>Colpodellida</taxon>
        <taxon>Vitrellaceae</taxon>
        <taxon>Vitrella</taxon>
    </lineage>
</organism>
<name>A0A0G4EYU5_VITBC</name>
<dbReference type="AlphaFoldDB" id="A0A0G4EYU5"/>
<dbReference type="Gene3D" id="2.60.40.790">
    <property type="match status" value="1"/>
</dbReference>
<sequence>MRLRVRPSSSLQQQRGGEDPRVNDPKKSEDDEIRELFRDDLDEEIYGPSDESDPNDDPLQRYLEYDGWSTSAGDADRARAGEATMAMVADAEGEGGSDILDFSSLSEEVPLTPSARRRFRELAKTLKSANLYVLGVPWGLKHFVGRVLAKHLMFGFFDLEEVVARGIEAEYAMGLNEYKKRYGLDRYLEQENKALNDLQRLYKQVIVTTEVTPTIPQNWRELQTGLVLWLDVDPSLSAESMRITAANCNPKDRGQYLARFGMFLNHPLLQESDPVKAIAARHDEVEPYCMEADVRVRISSPWNPYDGVVDVVDRMLHHIEENPPLWKQWMDQQGLKLSSEEERRQDVPLDTDLADLASLAADGKVAPPLDEHHPETDADADTEDNPERVLTDEEELELEYMLTLAKNEAFEFVPLPPPRGEQEKATSEAQTTMEVNFADTRPFTDADIIDDFTEESELEALLKDQKNKKDLISKGEYDPTWRRGETIPFDFPHLAGSGKFIRGKTDKYMWQQTYDQVSIYVPIDDSVNHFNRNLDVDLSVVRKNQLHSHMRLAVNNQTIIDDRVRVGVERDSWFWTIDYGPGKDLLSNAQKYVRVDIEKSSKGLDWRDIVLTQQEIDANRARLPVAAGGSMEDDHGQESEAAMVAANRSDLPVAQGPVKMTVELD</sequence>
<gene>
    <name evidence="5" type="ORF">Vbra_13977</name>
</gene>
<dbReference type="PANTHER" id="PTHR21087:SF16">
    <property type="entry name" value="SHIKIMATE KINASE 1, CHLOROPLASTIC"/>
    <property type="match status" value="1"/>
</dbReference>
<dbReference type="GO" id="GO:0004765">
    <property type="term" value="F:shikimate kinase activity"/>
    <property type="evidence" value="ECO:0007669"/>
    <property type="project" value="TreeGrafter"/>
</dbReference>
<dbReference type="GO" id="GO:0009073">
    <property type="term" value="P:aromatic amino acid family biosynthetic process"/>
    <property type="evidence" value="ECO:0007669"/>
    <property type="project" value="UniProtKB-KW"/>
</dbReference>
<dbReference type="EMBL" id="CDMY01000346">
    <property type="protein sequence ID" value="CEM03625.1"/>
    <property type="molecule type" value="Genomic_DNA"/>
</dbReference>
<feature type="region of interest" description="Disordered" evidence="4">
    <location>
        <begin position="365"/>
        <end position="388"/>
    </location>
</feature>
<evidence type="ECO:0000256" key="4">
    <source>
        <dbReference type="SAM" id="MobiDB-lite"/>
    </source>
</evidence>
<dbReference type="Pfam" id="PF01202">
    <property type="entry name" value="SKI"/>
    <property type="match status" value="1"/>
</dbReference>
<dbReference type="InterPro" id="IPR027417">
    <property type="entry name" value="P-loop_NTPase"/>
</dbReference>
<feature type="compositionally biased region" description="Acidic residues" evidence="4">
    <location>
        <begin position="40"/>
        <end position="56"/>
    </location>
</feature>
<evidence type="ECO:0000256" key="1">
    <source>
        <dbReference type="ARBA" id="ARBA00006997"/>
    </source>
</evidence>
<evidence type="ECO:0000313" key="5">
    <source>
        <dbReference type="EMBL" id="CEM03625.1"/>
    </source>
</evidence>
<keyword evidence="2" id="KW-0028">Amino-acid biosynthesis</keyword>
<evidence type="ECO:0000256" key="3">
    <source>
        <dbReference type="ARBA" id="ARBA00023141"/>
    </source>
</evidence>
<dbReference type="InterPro" id="IPR031322">
    <property type="entry name" value="Shikimate/glucono_kinase"/>
</dbReference>
<dbReference type="GO" id="GO:0008652">
    <property type="term" value="P:amino acid biosynthetic process"/>
    <property type="evidence" value="ECO:0007669"/>
    <property type="project" value="UniProtKB-KW"/>
</dbReference>
<evidence type="ECO:0000313" key="6">
    <source>
        <dbReference type="Proteomes" id="UP000041254"/>
    </source>
</evidence>
<dbReference type="InterPro" id="IPR008978">
    <property type="entry name" value="HSP20-like_chaperone"/>
</dbReference>
<dbReference type="PANTHER" id="PTHR21087">
    <property type="entry name" value="SHIKIMATE KINASE"/>
    <property type="match status" value="1"/>
</dbReference>
<dbReference type="GO" id="GO:0005829">
    <property type="term" value="C:cytosol"/>
    <property type="evidence" value="ECO:0007669"/>
    <property type="project" value="TreeGrafter"/>
</dbReference>
<keyword evidence="6" id="KW-1185">Reference proteome</keyword>
<dbReference type="Proteomes" id="UP000041254">
    <property type="component" value="Unassembled WGS sequence"/>
</dbReference>
<dbReference type="STRING" id="1169540.A0A0G4EYU5"/>
<proteinExistence type="inferred from homology"/>
<feature type="region of interest" description="Disordered" evidence="4">
    <location>
        <begin position="1"/>
        <end position="61"/>
    </location>
</feature>